<feature type="transmembrane region" description="Helical" evidence="5">
    <location>
        <begin position="45"/>
        <end position="64"/>
    </location>
</feature>
<dbReference type="InterPro" id="IPR051598">
    <property type="entry name" value="TSUP/Inactive_protease-like"/>
</dbReference>
<keyword evidence="7" id="KW-1185">Reference proteome</keyword>
<proteinExistence type="inferred from homology"/>
<dbReference type="RefSeq" id="WP_261786986.1">
    <property type="nucleotide sequence ID" value="NZ_CP022347.1"/>
</dbReference>
<dbReference type="Proteomes" id="UP000201169">
    <property type="component" value="Chromosome"/>
</dbReference>
<dbReference type="EMBL" id="CP022347">
    <property type="protein sequence ID" value="ASQ30633.1"/>
    <property type="molecule type" value="Genomic_DNA"/>
</dbReference>
<keyword evidence="3 5" id="KW-1133">Transmembrane helix</keyword>
<feature type="transmembrane region" description="Helical" evidence="5">
    <location>
        <begin position="238"/>
        <end position="255"/>
    </location>
</feature>
<feature type="transmembrane region" description="Helical" evidence="5">
    <location>
        <begin position="76"/>
        <end position="94"/>
    </location>
</feature>
<accession>A0A222MXE7</accession>
<feature type="transmembrane region" description="Helical" evidence="5">
    <location>
        <begin position="179"/>
        <end position="196"/>
    </location>
</feature>
<gene>
    <name evidence="6" type="ORF">CAV_0975</name>
</gene>
<evidence type="ECO:0000256" key="4">
    <source>
        <dbReference type="ARBA" id="ARBA00023136"/>
    </source>
</evidence>
<evidence type="ECO:0000256" key="3">
    <source>
        <dbReference type="ARBA" id="ARBA00022989"/>
    </source>
</evidence>
<protein>
    <recommendedName>
        <fullName evidence="5">Probable membrane transporter protein</fullName>
    </recommendedName>
</protein>
<comment type="subcellular location">
    <subcellularLocation>
        <location evidence="5">Cell membrane</location>
        <topology evidence="5">Multi-pass membrane protein</topology>
    </subcellularLocation>
    <subcellularLocation>
        <location evidence="1">Membrane</location>
        <topology evidence="1">Multi-pass membrane protein</topology>
    </subcellularLocation>
</comment>
<organism evidence="6 7">
    <name type="scientific">Campylobacter avium LMG 24591</name>
    <dbReference type="NCBI Taxonomy" id="522484"/>
    <lineage>
        <taxon>Bacteria</taxon>
        <taxon>Pseudomonadati</taxon>
        <taxon>Campylobacterota</taxon>
        <taxon>Epsilonproteobacteria</taxon>
        <taxon>Campylobacterales</taxon>
        <taxon>Campylobacteraceae</taxon>
        <taxon>Campylobacter</taxon>
    </lineage>
</organism>
<dbReference type="PANTHER" id="PTHR43701:SF2">
    <property type="entry name" value="MEMBRANE TRANSPORTER PROTEIN YJNA-RELATED"/>
    <property type="match status" value="1"/>
</dbReference>
<reference evidence="6 7" key="1">
    <citation type="submission" date="2017-07" db="EMBL/GenBank/DDBJ databases">
        <title>Analysis of two Campylobacter avium genomes and identification of a novel hippuricase gene.</title>
        <authorList>
            <person name="Miller W.G."/>
            <person name="Chapman M.H."/>
            <person name="Yee E."/>
            <person name="Revez J."/>
            <person name="Bono J.L."/>
            <person name="Rossi M."/>
        </authorList>
    </citation>
    <scope>NUCLEOTIDE SEQUENCE [LARGE SCALE GENOMIC DNA]</scope>
    <source>
        <strain evidence="6 7">LMG 24591</strain>
    </source>
</reference>
<feature type="transmembrane region" description="Helical" evidence="5">
    <location>
        <begin position="7"/>
        <end position="33"/>
    </location>
</feature>
<dbReference type="GO" id="GO:0005886">
    <property type="term" value="C:plasma membrane"/>
    <property type="evidence" value="ECO:0007669"/>
    <property type="project" value="UniProtKB-SubCell"/>
</dbReference>
<dbReference type="InterPro" id="IPR002781">
    <property type="entry name" value="TM_pro_TauE-like"/>
</dbReference>
<evidence type="ECO:0000256" key="2">
    <source>
        <dbReference type="ARBA" id="ARBA00022692"/>
    </source>
</evidence>
<sequence length="261" mass="28241">MDFEILYILCIFIGILSGMASGIFGLGGGIIIVPALLSFGLSSHVAVAMSALQMIFASSFGSYLNYKKKNLDLKDGIFVGLGGLFGASFSGELIKLLSDTSLNALFLCVNIIFFVKFIFSFKTEARKSQRSENFKKFILFCAGAITGLFAISLGIGGGLLITPILAYFLGYDTKKTVCISLFFIIFASLAGSFSFFRQGYISEEVLIGGILIGLSSMLGVFLGIKLMEKMQLKSHRNALALVYIASICMTANALLKKLELY</sequence>
<feature type="transmembrane region" description="Helical" evidence="5">
    <location>
        <begin position="139"/>
        <end position="167"/>
    </location>
</feature>
<keyword evidence="4 5" id="KW-0472">Membrane</keyword>
<comment type="similarity">
    <text evidence="5">Belongs to the 4-toluene sulfonate uptake permease (TSUP) (TC 2.A.102) family.</text>
</comment>
<dbReference type="Pfam" id="PF01925">
    <property type="entry name" value="TauE"/>
    <property type="match status" value="1"/>
</dbReference>
<evidence type="ECO:0000256" key="1">
    <source>
        <dbReference type="ARBA" id="ARBA00004141"/>
    </source>
</evidence>
<dbReference type="PANTHER" id="PTHR43701">
    <property type="entry name" value="MEMBRANE TRANSPORTER PROTEIN MJ0441-RELATED"/>
    <property type="match status" value="1"/>
</dbReference>
<dbReference type="AlphaFoldDB" id="A0A222MXE7"/>
<evidence type="ECO:0000313" key="6">
    <source>
        <dbReference type="EMBL" id="ASQ30633.1"/>
    </source>
</evidence>
<dbReference type="KEGG" id="cavi:CAV_0975"/>
<name>A0A222MXE7_9BACT</name>
<evidence type="ECO:0000256" key="5">
    <source>
        <dbReference type="RuleBase" id="RU363041"/>
    </source>
</evidence>
<feature type="transmembrane region" description="Helical" evidence="5">
    <location>
        <begin position="100"/>
        <end position="119"/>
    </location>
</feature>
<keyword evidence="2 5" id="KW-0812">Transmembrane</keyword>
<evidence type="ECO:0000313" key="7">
    <source>
        <dbReference type="Proteomes" id="UP000201169"/>
    </source>
</evidence>
<feature type="transmembrane region" description="Helical" evidence="5">
    <location>
        <begin position="205"/>
        <end position="226"/>
    </location>
</feature>
<keyword evidence="5" id="KW-1003">Cell membrane</keyword>